<reference evidence="2 3" key="1">
    <citation type="submission" date="2021-06" db="EMBL/GenBank/DDBJ databases">
        <authorList>
            <person name="Palmer J.M."/>
        </authorList>
    </citation>
    <scope>NUCLEOTIDE SEQUENCE [LARGE SCALE GENOMIC DNA]</scope>
    <source>
        <strain evidence="2 3">AS_MEX2019</strain>
        <tissue evidence="2">Muscle</tissue>
    </source>
</reference>
<keyword evidence="3" id="KW-1185">Reference proteome</keyword>
<name>A0ABV0XLP1_9TELE</name>
<sequence>MPHTPLPRISSPSGIPTGKQQCFLRRRMHIIKKEKGVEVNKKHVQSGRYKVTMQNKRIRIN</sequence>
<dbReference type="EMBL" id="JAHRIP010009403">
    <property type="protein sequence ID" value="MEQ2282372.1"/>
    <property type="molecule type" value="Genomic_DNA"/>
</dbReference>
<feature type="region of interest" description="Disordered" evidence="1">
    <location>
        <begin position="1"/>
        <end position="20"/>
    </location>
</feature>
<evidence type="ECO:0000313" key="3">
    <source>
        <dbReference type="Proteomes" id="UP001469553"/>
    </source>
</evidence>
<dbReference type="Proteomes" id="UP001469553">
    <property type="component" value="Unassembled WGS sequence"/>
</dbReference>
<feature type="compositionally biased region" description="Polar residues" evidence="1">
    <location>
        <begin position="10"/>
        <end position="20"/>
    </location>
</feature>
<comment type="caution">
    <text evidence="2">The sequence shown here is derived from an EMBL/GenBank/DDBJ whole genome shotgun (WGS) entry which is preliminary data.</text>
</comment>
<organism evidence="2 3">
    <name type="scientific">Ameca splendens</name>
    <dbReference type="NCBI Taxonomy" id="208324"/>
    <lineage>
        <taxon>Eukaryota</taxon>
        <taxon>Metazoa</taxon>
        <taxon>Chordata</taxon>
        <taxon>Craniata</taxon>
        <taxon>Vertebrata</taxon>
        <taxon>Euteleostomi</taxon>
        <taxon>Actinopterygii</taxon>
        <taxon>Neopterygii</taxon>
        <taxon>Teleostei</taxon>
        <taxon>Neoteleostei</taxon>
        <taxon>Acanthomorphata</taxon>
        <taxon>Ovalentaria</taxon>
        <taxon>Atherinomorphae</taxon>
        <taxon>Cyprinodontiformes</taxon>
        <taxon>Goodeidae</taxon>
        <taxon>Ameca</taxon>
    </lineage>
</organism>
<evidence type="ECO:0000313" key="2">
    <source>
        <dbReference type="EMBL" id="MEQ2282372.1"/>
    </source>
</evidence>
<evidence type="ECO:0000256" key="1">
    <source>
        <dbReference type="SAM" id="MobiDB-lite"/>
    </source>
</evidence>
<gene>
    <name evidence="2" type="ORF">AMECASPLE_039875</name>
</gene>
<feature type="non-terminal residue" evidence="2">
    <location>
        <position position="61"/>
    </location>
</feature>
<proteinExistence type="predicted"/>
<protein>
    <submittedName>
        <fullName evidence="2">Uncharacterized protein</fullName>
    </submittedName>
</protein>
<accession>A0ABV0XLP1</accession>